<dbReference type="Pfam" id="PF04194">
    <property type="entry name" value="PDCD2_C"/>
    <property type="match status" value="1"/>
</dbReference>
<evidence type="ECO:0000313" key="4">
    <source>
        <dbReference type="Proteomes" id="UP000694388"/>
    </source>
</evidence>
<dbReference type="InterPro" id="IPR052815">
    <property type="entry name" value="PDCD2-like_regulator"/>
</dbReference>
<protein>
    <submittedName>
        <fullName evidence="3">Programmed cell death 2-like</fullName>
    </submittedName>
</protein>
<dbReference type="GO" id="GO:0006915">
    <property type="term" value="P:apoptotic process"/>
    <property type="evidence" value="ECO:0007669"/>
    <property type="project" value="TreeGrafter"/>
</dbReference>
<feature type="compositionally biased region" description="Basic and acidic residues" evidence="1">
    <location>
        <begin position="1"/>
        <end position="12"/>
    </location>
</feature>
<reference evidence="3" key="2">
    <citation type="submission" date="2025-09" db="UniProtKB">
        <authorList>
            <consortium name="Ensembl"/>
        </authorList>
    </citation>
    <scope>IDENTIFICATION</scope>
</reference>
<proteinExistence type="predicted"/>
<feature type="domain" description="Programmed cell death protein 2 C-terminal" evidence="2">
    <location>
        <begin position="164"/>
        <end position="270"/>
    </location>
</feature>
<feature type="compositionally biased region" description="Polar residues" evidence="1">
    <location>
        <begin position="48"/>
        <end position="63"/>
    </location>
</feature>
<evidence type="ECO:0000256" key="1">
    <source>
        <dbReference type="SAM" id="MobiDB-lite"/>
    </source>
</evidence>
<dbReference type="Proteomes" id="UP000694388">
    <property type="component" value="Unplaced"/>
</dbReference>
<organism evidence="3 4">
    <name type="scientific">Eptatretus burgeri</name>
    <name type="common">Inshore hagfish</name>
    <dbReference type="NCBI Taxonomy" id="7764"/>
    <lineage>
        <taxon>Eukaryota</taxon>
        <taxon>Metazoa</taxon>
        <taxon>Chordata</taxon>
        <taxon>Craniata</taxon>
        <taxon>Vertebrata</taxon>
        <taxon>Cyclostomata</taxon>
        <taxon>Myxini</taxon>
        <taxon>Myxiniformes</taxon>
        <taxon>Myxinidae</taxon>
        <taxon>Eptatretinae</taxon>
        <taxon>Eptatretus</taxon>
    </lineage>
</organism>
<dbReference type="OMA" id="PKEVECA"/>
<dbReference type="PANTHER" id="PTHR46421:SF1">
    <property type="entry name" value="PROGRAMMED CELL DEATH PROTEIN 2-LIKE"/>
    <property type="match status" value="1"/>
</dbReference>
<dbReference type="PANTHER" id="PTHR46421">
    <property type="entry name" value="PROGRAMMED CELL DEATH PROTEIN 2-LIKE"/>
    <property type="match status" value="1"/>
</dbReference>
<dbReference type="GeneTree" id="ENSGT00940000158339"/>
<evidence type="ECO:0000313" key="3">
    <source>
        <dbReference type="Ensembl" id="ENSEBUP00000020123.1"/>
    </source>
</evidence>
<sequence length="279" mass="31557">MRSQHLESEQKHPQVVPTPCHARPTDWCQDANDWGDNDESTGMEGPVSVNQHQETTPDSTTLLSPELSRLSLKEMSGWNRASGRGHSAMDMEVQMPCFESFYVSVWEEVEVMGEARMSSNGGHIEGLLEDYTRRESVDFIALAANRCTEGNGEHYERTKVKHGDHAFLKFMKRIEACPEQILRYSWDGHPLFLAVPDHDLTAPIPPCLLCCSPRKFEFQLMPALVSMLRPARCNAEELSVEFGTVLVYSCSISCWSMGQDVAQEEFVLVQPDPDQCLFR</sequence>
<keyword evidence="4" id="KW-1185">Reference proteome</keyword>
<reference evidence="3" key="1">
    <citation type="submission" date="2025-08" db="UniProtKB">
        <authorList>
            <consortium name="Ensembl"/>
        </authorList>
    </citation>
    <scope>IDENTIFICATION</scope>
</reference>
<dbReference type="GO" id="GO:0005737">
    <property type="term" value="C:cytoplasm"/>
    <property type="evidence" value="ECO:0007669"/>
    <property type="project" value="InterPro"/>
</dbReference>
<feature type="region of interest" description="Disordered" evidence="1">
    <location>
        <begin position="1"/>
        <end position="63"/>
    </location>
</feature>
<evidence type="ECO:0000259" key="2">
    <source>
        <dbReference type="Pfam" id="PF04194"/>
    </source>
</evidence>
<dbReference type="Ensembl" id="ENSEBUT00000020699.1">
    <property type="protein sequence ID" value="ENSEBUP00000020123.1"/>
    <property type="gene ID" value="ENSEBUG00000012490.1"/>
</dbReference>
<accession>A0A8C4QVG1</accession>
<name>A0A8C4QVG1_EPTBU</name>
<dbReference type="AlphaFoldDB" id="A0A8C4QVG1"/>
<dbReference type="InterPro" id="IPR007320">
    <property type="entry name" value="PDCD2_C"/>
</dbReference>